<dbReference type="EMBL" id="JACOGG010000003">
    <property type="protein sequence ID" value="MBC3934468.1"/>
    <property type="molecule type" value="Genomic_DNA"/>
</dbReference>
<dbReference type="RefSeq" id="WP_186880087.1">
    <property type="nucleotide sequence ID" value="NZ_JACOGG010000003.1"/>
</dbReference>
<gene>
    <name evidence="1" type="ORF">H8K47_03775</name>
</gene>
<keyword evidence="2" id="KW-1185">Reference proteome</keyword>
<sequence>MQLNVKIGTRTVFPKSELFVMHRLHTNVFSGRIGGVPIMSGMEIDACDAMDSDH</sequence>
<name>A0A923I6I2_9BURK</name>
<evidence type="ECO:0000313" key="2">
    <source>
        <dbReference type="Proteomes" id="UP000612361"/>
    </source>
</evidence>
<dbReference type="Proteomes" id="UP000612361">
    <property type="component" value="Unassembled WGS sequence"/>
</dbReference>
<reference evidence="1" key="1">
    <citation type="submission" date="2020-08" db="EMBL/GenBank/DDBJ databases">
        <title>Novel species isolated from subtropical streams in China.</title>
        <authorList>
            <person name="Lu H."/>
        </authorList>
    </citation>
    <scope>NUCLEOTIDE SEQUENCE</scope>
    <source>
        <strain evidence="1">CY7W</strain>
    </source>
</reference>
<comment type="caution">
    <text evidence="1">The sequence shown here is derived from an EMBL/GenBank/DDBJ whole genome shotgun (WGS) entry which is preliminary data.</text>
</comment>
<proteinExistence type="predicted"/>
<dbReference type="AlphaFoldDB" id="A0A923I6I2"/>
<organism evidence="1 2">
    <name type="scientific">Undibacterium rugosum</name>
    <dbReference type="NCBI Taxonomy" id="2762291"/>
    <lineage>
        <taxon>Bacteria</taxon>
        <taxon>Pseudomonadati</taxon>
        <taxon>Pseudomonadota</taxon>
        <taxon>Betaproteobacteria</taxon>
        <taxon>Burkholderiales</taxon>
        <taxon>Oxalobacteraceae</taxon>
        <taxon>Undibacterium</taxon>
    </lineage>
</organism>
<evidence type="ECO:0000313" key="1">
    <source>
        <dbReference type="EMBL" id="MBC3934468.1"/>
    </source>
</evidence>
<accession>A0A923I6I2</accession>
<protein>
    <submittedName>
        <fullName evidence="1">Uncharacterized protein</fullName>
    </submittedName>
</protein>